<evidence type="ECO:0000259" key="11">
    <source>
        <dbReference type="PROSITE" id="PS51123"/>
    </source>
</evidence>
<feature type="domain" description="OmpA-like" evidence="11">
    <location>
        <begin position="58"/>
        <end position="174"/>
    </location>
</feature>
<comment type="subunit">
    <text evidence="8">The Tol-Pal system is composed of five core proteins: the inner membrane proteins TolA, TolQ and TolR, the periplasmic protein TolB and the outer membrane protein Pal. They form a network linking the inner and outer membranes and the peptidoglycan layer.</text>
</comment>
<keyword evidence="7 8" id="KW-0131">Cell cycle</keyword>
<comment type="function">
    <text evidence="8">Part of the Tol-Pal system, which plays a role in outer membrane invagination during cell division and is important for maintaining outer membrane integrity.</text>
</comment>
<evidence type="ECO:0000256" key="6">
    <source>
        <dbReference type="ARBA" id="ARBA00023288"/>
    </source>
</evidence>
<keyword evidence="13" id="KW-1185">Reference proteome</keyword>
<feature type="region of interest" description="Disordered" evidence="9">
    <location>
        <begin position="22"/>
        <end position="58"/>
    </location>
</feature>
<dbReference type="GO" id="GO:0051301">
    <property type="term" value="P:cell division"/>
    <property type="evidence" value="ECO:0007669"/>
    <property type="project" value="UniProtKB-UniRule"/>
</dbReference>
<dbReference type="PANTHER" id="PTHR30329:SF21">
    <property type="entry name" value="LIPOPROTEIN YIAD-RELATED"/>
    <property type="match status" value="1"/>
</dbReference>
<proteinExistence type="inferred from homology"/>
<dbReference type="InterPro" id="IPR006665">
    <property type="entry name" value="OmpA-like"/>
</dbReference>
<protein>
    <recommendedName>
        <fullName evidence="8">Peptidoglycan-associated lipoprotein</fullName>
        <shortName evidence="8">PAL</shortName>
    </recommendedName>
</protein>
<evidence type="ECO:0000313" key="12">
    <source>
        <dbReference type="EMBL" id="MEJ8568918.1"/>
    </source>
</evidence>
<evidence type="ECO:0000256" key="10">
    <source>
        <dbReference type="SAM" id="SignalP"/>
    </source>
</evidence>
<evidence type="ECO:0000256" key="3">
    <source>
        <dbReference type="ARBA" id="ARBA00023136"/>
    </source>
</evidence>
<organism evidence="12 13">
    <name type="scientific">Elongatibacter sediminis</name>
    <dbReference type="NCBI Taxonomy" id="3119006"/>
    <lineage>
        <taxon>Bacteria</taxon>
        <taxon>Pseudomonadati</taxon>
        <taxon>Pseudomonadota</taxon>
        <taxon>Gammaproteobacteria</taxon>
        <taxon>Chromatiales</taxon>
        <taxon>Wenzhouxiangellaceae</taxon>
        <taxon>Elongatibacter</taxon>
    </lineage>
</organism>
<keyword evidence="5 8" id="KW-0998">Cell outer membrane</keyword>
<keyword evidence="3 8" id="KW-0472">Membrane</keyword>
<dbReference type="InterPro" id="IPR006664">
    <property type="entry name" value="OMP_bac"/>
</dbReference>
<dbReference type="AlphaFoldDB" id="A0AAW9RJ79"/>
<dbReference type="InterPro" id="IPR036737">
    <property type="entry name" value="OmpA-like_sf"/>
</dbReference>
<evidence type="ECO:0000256" key="5">
    <source>
        <dbReference type="ARBA" id="ARBA00023237"/>
    </source>
</evidence>
<dbReference type="Proteomes" id="UP001359886">
    <property type="component" value="Unassembled WGS sequence"/>
</dbReference>
<dbReference type="InterPro" id="IPR014169">
    <property type="entry name" value="Pal_lipo_C"/>
</dbReference>
<dbReference type="PROSITE" id="PS51257">
    <property type="entry name" value="PROKAR_LIPOPROTEIN"/>
    <property type="match status" value="1"/>
</dbReference>
<gene>
    <name evidence="8 12" type="primary">pal</name>
    <name evidence="12" type="ORF">V3330_14895</name>
</gene>
<evidence type="ECO:0000256" key="2">
    <source>
        <dbReference type="ARBA" id="ARBA00022729"/>
    </source>
</evidence>
<sequence length="174" mass="19268">MNTALRWLVAITVAMAIAACQPKPKPDEPAPVVEDTTPPVVTEAAPDPRDYTDSRNFDNPESLLSKRVIYFDFDKSVVKPEYRPVLSAHSAYLAAHSTARVTLEGHADERGTREYNLGLGERRGNSAMGLMSAQGARGNQLTVVSYGEERPVCRVSDDDCWSQNRRVEIVYTAR</sequence>
<evidence type="ECO:0000256" key="7">
    <source>
        <dbReference type="ARBA" id="ARBA00023306"/>
    </source>
</evidence>
<dbReference type="HAMAP" id="MF_02204">
    <property type="entry name" value="Pal"/>
    <property type="match status" value="1"/>
</dbReference>
<keyword evidence="1 8" id="KW-0132">Cell division</keyword>
<feature type="compositionally biased region" description="Basic and acidic residues" evidence="9">
    <location>
        <begin position="46"/>
        <end position="58"/>
    </location>
</feature>
<dbReference type="SUPFAM" id="SSF103088">
    <property type="entry name" value="OmpA-like"/>
    <property type="match status" value="1"/>
</dbReference>
<evidence type="ECO:0000256" key="9">
    <source>
        <dbReference type="SAM" id="MobiDB-lite"/>
    </source>
</evidence>
<dbReference type="RefSeq" id="WP_354696237.1">
    <property type="nucleotide sequence ID" value="NZ_JAZHOG010000010.1"/>
</dbReference>
<dbReference type="PRINTS" id="PR01021">
    <property type="entry name" value="OMPADOMAIN"/>
</dbReference>
<comment type="caution">
    <text evidence="12">The sequence shown here is derived from an EMBL/GenBank/DDBJ whole genome shotgun (WGS) entry which is preliminary data.</text>
</comment>
<dbReference type="GO" id="GO:0009279">
    <property type="term" value="C:cell outer membrane"/>
    <property type="evidence" value="ECO:0007669"/>
    <property type="project" value="UniProtKB-SubCell"/>
</dbReference>
<name>A0AAW9RJ79_9GAMM</name>
<evidence type="ECO:0000256" key="8">
    <source>
        <dbReference type="HAMAP-Rule" id="MF_02204"/>
    </source>
</evidence>
<dbReference type="CDD" id="cd07185">
    <property type="entry name" value="OmpA_C-like"/>
    <property type="match status" value="1"/>
</dbReference>
<keyword evidence="6 8" id="KW-0449">Lipoprotein</keyword>
<dbReference type="PROSITE" id="PS51123">
    <property type="entry name" value="OMPA_2"/>
    <property type="match status" value="1"/>
</dbReference>
<accession>A0AAW9RJ79</accession>
<evidence type="ECO:0000313" key="13">
    <source>
        <dbReference type="Proteomes" id="UP001359886"/>
    </source>
</evidence>
<dbReference type="InterPro" id="IPR039001">
    <property type="entry name" value="Pal"/>
</dbReference>
<evidence type="ECO:0000256" key="1">
    <source>
        <dbReference type="ARBA" id="ARBA00022618"/>
    </source>
</evidence>
<dbReference type="InterPro" id="IPR050330">
    <property type="entry name" value="Bact_OuterMem_StrucFunc"/>
</dbReference>
<dbReference type="NCBIfam" id="TIGR02802">
    <property type="entry name" value="Pal_lipo"/>
    <property type="match status" value="1"/>
</dbReference>
<feature type="signal peptide" evidence="10">
    <location>
        <begin position="1"/>
        <end position="18"/>
    </location>
</feature>
<evidence type="ECO:0000256" key="4">
    <source>
        <dbReference type="ARBA" id="ARBA00023139"/>
    </source>
</evidence>
<feature type="chain" id="PRO_5044015749" description="Peptidoglycan-associated lipoprotein" evidence="10">
    <location>
        <begin position="19"/>
        <end position="174"/>
    </location>
</feature>
<keyword evidence="2 8" id="KW-0732">Signal</keyword>
<dbReference type="PANTHER" id="PTHR30329">
    <property type="entry name" value="STATOR ELEMENT OF FLAGELLAR MOTOR COMPLEX"/>
    <property type="match status" value="1"/>
</dbReference>
<dbReference type="Pfam" id="PF00691">
    <property type="entry name" value="OmpA"/>
    <property type="match status" value="1"/>
</dbReference>
<comment type="similarity">
    <text evidence="8">Belongs to the Pal lipoprotein family.</text>
</comment>
<comment type="subcellular location">
    <subcellularLocation>
        <location evidence="8">Cell outer membrane</location>
        <topology evidence="8">Lipid-anchor</topology>
    </subcellularLocation>
</comment>
<dbReference type="Gene3D" id="3.30.1330.60">
    <property type="entry name" value="OmpA-like domain"/>
    <property type="match status" value="1"/>
</dbReference>
<dbReference type="EMBL" id="JAZHOG010000010">
    <property type="protein sequence ID" value="MEJ8568918.1"/>
    <property type="molecule type" value="Genomic_DNA"/>
</dbReference>
<reference evidence="12 13" key="1">
    <citation type="submission" date="2024-02" db="EMBL/GenBank/DDBJ databases">
        <title>A novel Wenzhouxiangellaceae bacterium, isolated from coastal sediments.</title>
        <authorList>
            <person name="Du Z.-J."/>
            <person name="Ye Y.-Q."/>
            <person name="Zhang X.-Y."/>
        </authorList>
    </citation>
    <scope>NUCLEOTIDE SEQUENCE [LARGE SCALE GENOMIC DNA]</scope>
    <source>
        <strain evidence="12 13">CH-27</strain>
    </source>
</reference>
<feature type="compositionally biased region" description="Low complexity" evidence="9">
    <location>
        <begin position="30"/>
        <end position="44"/>
    </location>
</feature>
<keyword evidence="4 8" id="KW-0564">Palmitate</keyword>